<organism evidence="4 5">
    <name type="scientific">Actinoplanes lobatus</name>
    <dbReference type="NCBI Taxonomy" id="113568"/>
    <lineage>
        <taxon>Bacteria</taxon>
        <taxon>Bacillati</taxon>
        <taxon>Actinomycetota</taxon>
        <taxon>Actinomycetes</taxon>
        <taxon>Micromonosporales</taxon>
        <taxon>Micromonosporaceae</taxon>
        <taxon>Actinoplanes</taxon>
    </lineage>
</organism>
<keyword evidence="2" id="KW-0732">Signal</keyword>
<dbReference type="EMBL" id="JACHNC010000001">
    <property type="protein sequence ID" value="MBB4751496.1"/>
    <property type="molecule type" value="Genomic_DNA"/>
</dbReference>
<dbReference type="Proteomes" id="UP000631312">
    <property type="component" value="Unassembled WGS sequence"/>
</dbReference>
<evidence type="ECO:0000313" key="6">
    <source>
        <dbReference type="Proteomes" id="UP000631312"/>
    </source>
</evidence>
<evidence type="ECO:0008006" key="7">
    <source>
        <dbReference type="Google" id="ProtNLM"/>
    </source>
</evidence>
<reference evidence="3 6" key="2">
    <citation type="submission" date="2021-01" db="EMBL/GenBank/DDBJ databases">
        <title>Whole genome shotgun sequence of Actinoplanes lobatus NBRC 12513.</title>
        <authorList>
            <person name="Komaki H."/>
            <person name="Tamura T."/>
        </authorList>
    </citation>
    <scope>NUCLEOTIDE SEQUENCE [LARGE SCALE GENOMIC DNA]</scope>
    <source>
        <strain evidence="3 6">NBRC 12513</strain>
    </source>
</reference>
<proteinExistence type="predicted"/>
<dbReference type="PROSITE" id="PS51257">
    <property type="entry name" value="PROKAR_LIPOPROTEIN"/>
    <property type="match status" value="1"/>
</dbReference>
<reference evidence="4 5" key="1">
    <citation type="submission" date="2020-08" db="EMBL/GenBank/DDBJ databases">
        <title>Sequencing the genomes of 1000 actinobacteria strains.</title>
        <authorList>
            <person name="Klenk H.-P."/>
        </authorList>
    </citation>
    <scope>NUCLEOTIDE SEQUENCE [LARGE SCALE GENOMIC DNA]</scope>
    <source>
        <strain evidence="4 5">DSM 43150</strain>
    </source>
</reference>
<accession>A0A7W7HJ52</accession>
<evidence type="ECO:0000256" key="2">
    <source>
        <dbReference type="SAM" id="SignalP"/>
    </source>
</evidence>
<evidence type="ECO:0000313" key="5">
    <source>
        <dbReference type="Proteomes" id="UP000590511"/>
    </source>
</evidence>
<feature type="signal peptide" evidence="2">
    <location>
        <begin position="1"/>
        <end position="23"/>
    </location>
</feature>
<feature type="compositionally biased region" description="Low complexity" evidence="1">
    <location>
        <begin position="61"/>
        <end position="79"/>
    </location>
</feature>
<dbReference type="EMBL" id="BOMP01000060">
    <property type="protein sequence ID" value="GIE41106.1"/>
    <property type="molecule type" value="Genomic_DNA"/>
</dbReference>
<feature type="compositionally biased region" description="Low complexity" evidence="1">
    <location>
        <begin position="39"/>
        <end position="51"/>
    </location>
</feature>
<name>A0A7W7HJ52_9ACTN</name>
<comment type="caution">
    <text evidence="4">The sequence shown here is derived from an EMBL/GenBank/DDBJ whole genome shotgun (WGS) entry which is preliminary data.</text>
</comment>
<feature type="chain" id="PRO_5031179301" description="Lipoprotein" evidence="2">
    <location>
        <begin position="24"/>
        <end position="207"/>
    </location>
</feature>
<evidence type="ECO:0000313" key="4">
    <source>
        <dbReference type="EMBL" id="MBB4751496.1"/>
    </source>
</evidence>
<keyword evidence="6" id="KW-1185">Reference proteome</keyword>
<sequence length="207" mass="20868">MRSTLAVLALGGCLLTAACGETAEPVLVSPGTSAIAAGAPATSEPVSSPEPETSKPKSKKPSPSASASKRSPSPKPTTAAAKSDPEAACDATMKAEDRLNTVKEANGPLAVGDDATPAEVAAAVAALRTGVQANVQAVTKARGLTTDTDVRAALADLIAARKAMIALLNKAGTDAGKKNATLNTVAEVKATMNLWRYPEGLCMPYVD</sequence>
<evidence type="ECO:0000313" key="3">
    <source>
        <dbReference type="EMBL" id="GIE41106.1"/>
    </source>
</evidence>
<feature type="region of interest" description="Disordered" evidence="1">
    <location>
        <begin position="36"/>
        <end position="90"/>
    </location>
</feature>
<dbReference type="RefSeq" id="WP_188123523.1">
    <property type="nucleotide sequence ID" value="NZ_BOMP01000060.1"/>
</dbReference>
<gene>
    <name evidence="3" type="ORF">Alo02nite_40040</name>
    <name evidence="4" type="ORF">BJ964_005657</name>
</gene>
<protein>
    <recommendedName>
        <fullName evidence="7">Lipoprotein</fullName>
    </recommendedName>
</protein>
<dbReference type="Proteomes" id="UP000590511">
    <property type="component" value="Unassembled WGS sequence"/>
</dbReference>
<dbReference type="AlphaFoldDB" id="A0A7W7HJ52"/>
<evidence type="ECO:0000256" key="1">
    <source>
        <dbReference type="SAM" id="MobiDB-lite"/>
    </source>
</evidence>